<sequence>MRWSLAGLLPSLCLVVLTNASPLDHDTAYDVKEANSLHTLIRRVRTGPGGGTVTPPKKTTDLFLLDSGPGGCTSKETTLDNWLTEVFLLHDAIKTAYANIQGDRSWMLMWYTWFGVQLNFETGGVDVSDAANKKLWDTIGDHISRVTKFLSGAGLAKPQVAGEKPRLFCGPEAGEHQPWAGSVVKDHKGQDVVTKRDPETQQPIEYLNLATAFLETSRNPKANAFWFSAFNGYDLDYKGETSLCPENPSDGKPRYAKTARPATSWPTIFADDADFTFGRANRHILFCPLSFSPTAGSHSYPSLTKAVEEDNYPTAGLKDVNAALDKMMTVSSTMYHELYHLTDDDNTPDQDYSLNNIIRNAANPSNREANSHNPETYTLFATAAYLLLNAPADEEPCLYIGGFPKKASDPFAR</sequence>
<evidence type="ECO:0000313" key="3">
    <source>
        <dbReference type="Proteomes" id="UP000036893"/>
    </source>
</evidence>
<comment type="caution">
    <text evidence="2">The sequence shown here is derived from an EMBL/GenBank/DDBJ whole genome shotgun (WGS) entry which is preliminary data.</text>
</comment>
<reference evidence="2" key="1">
    <citation type="journal article" date="2015" name="Genome Announc.">
        <title>Draft Genome Sequence of the Pathogenic Filamentous Fungus Aspergillus udagawae Strain IFM 46973T.</title>
        <authorList>
            <person name="Kusuya Y."/>
            <person name="Takahashi-Nakaguchi A."/>
            <person name="Takahashi H."/>
            <person name="Yaguchi T."/>
        </authorList>
    </citation>
    <scope>NUCLEOTIDE SEQUENCE</scope>
    <source>
        <strain evidence="2">IFM 46973</strain>
    </source>
</reference>
<dbReference type="Gene3D" id="3.40.390.10">
    <property type="entry name" value="Collagenase (Catalytic Domain)"/>
    <property type="match status" value="1"/>
</dbReference>
<protein>
    <recommendedName>
        <fullName evidence="4">Lysine-specific metallo-endopeptidase domain-containing protein</fullName>
    </recommendedName>
</protein>
<dbReference type="Proteomes" id="UP000036893">
    <property type="component" value="Unassembled WGS sequence"/>
</dbReference>
<dbReference type="RefSeq" id="XP_043144671.1">
    <property type="nucleotide sequence ID" value="XM_043288736.1"/>
</dbReference>
<feature type="signal peptide" evidence="1">
    <location>
        <begin position="1"/>
        <end position="20"/>
    </location>
</feature>
<name>A0A8E0QN14_9EURO</name>
<gene>
    <name evidence="2" type="ORF">Aud_003789</name>
</gene>
<evidence type="ECO:0000256" key="1">
    <source>
        <dbReference type="SAM" id="SignalP"/>
    </source>
</evidence>
<dbReference type="InterPro" id="IPR024079">
    <property type="entry name" value="MetalloPept_cat_dom_sf"/>
</dbReference>
<proteinExistence type="predicted"/>
<accession>A0A8E0QN14</accession>
<reference evidence="2" key="2">
    <citation type="submission" date="2021-01" db="EMBL/GenBank/DDBJ databases">
        <title>Pan-genome distribution and transcriptional activeness of fungal secondary metabolism genes in Aspergillus section Fumigati.</title>
        <authorList>
            <person name="Takahashi H."/>
            <person name="Umemura M."/>
            <person name="Ninomiya A."/>
            <person name="Kusuya Y."/>
            <person name="Urayama S."/>
            <person name="Shimizu M."/>
            <person name="Watanabe A."/>
            <person name="Kamei K."/>
            <person name="Yaguchi T."/>
            <person name="Hagiwara D."/>
        </authorList>
    </citation>
    <scope>NUCLEOTIDE SEQUENCE</scope>
    <source>
        <strain evidence="2">IFM 46973</strain>
    </source>
</reference>
<dbReference type="GeneID" id="66991265"/>
<dbReference type="EMBL" id="BBXM02000002">
    <property type="protein sequence ID" value="GIC87405.1"/>
    <property type="molecule type" value="Genomic_DNA"/>
</dbReference>
<feature type="chain" id="PRO_5034865869" description="Lysine-specific metallo-endopeptidase domain-containing protein" evidence="1">
    <location>
        <begin position="21"/>
        <end position="413"/>
    </location>
</feature>
<keyword evidence="1" id="KW-0732">Signal</keyword>
<evidence type="ECO:0008006" key="4">
    <source>
        <dbReference type="Google" id="ProtNLM"/>
    </source>
</evidence>
<dbReference type="GO" id="GO:0008237">
    <property type="term" value="F:metallopeptidase activity"/>
    <property type="evidence" value="ECO:0007669"/>
    <property type="project" value="InterPro"/>
</dbReference>
<evidence type="ECO:0000313" key="2">
    <source>
        <dbReference type="EMBL" id="GIC87405.1"/>
    </source>
</evidence>
<dbReference type="AlphaFoldDB" id="A0A8E0QN14"/>
<organism evidence="2 3">
    <name type="scientific">Aspergillus udagawae</name>
    <dbReference type="NCBI Taxonomy" id="91492"/>
    <lineage>
        <taxon>Eukaryota</taxon>
        <taxon>Fungi</taxon>
        <taxon>Dikarya</taxon>
        <taxon>Ascomycota</taxon>
        <taxon>Pezizomycotina</taxon>
        <taxon>Eurotiomycetes</taxon>
        <taxon>Eurotiomycetidae</taxon>
        <taxon>Eurotiales</taxon>
        <taxon>Aspergillaceae</taxon>
        <taxon>Aspergillus</taxon>
        <taxon>Aspergillus subgen. Fumigati</taxon>
    </lineage>
</organism>